<dbReference type="InterPro" id="IPR036259">
    <property type="entry name" value="MFS_trans_sf"/>
</dbReference>
<dbReference type="AlphaFoldDB" id="A0A381SBC4"/>
<keyword evidence="2" id="KW-0472">Membrane</keyword>
<evidence type="ECO:0000259" key="3">
    <source>
        <dbReference type="PROSITE" id="PS50850"/>
    </source>
</evidence>
<reference evidence="4" key="1">
    <citation type="submission" date="2018-05" db="EMBL/GenBank/DDBJ databases">
        <authorList>
            <person name="Lanie J.A."/>
            <person name="Ng W.-L."/>
            <person name="Kazmierczak K.M."/>
            <person name="Andrzejewski T.M."/>
            <person name="Davidsen T.M."/>
            <person name="Wayne K.J."/>
            <person name="Tettelin H."/>
            <person name="Glass J.I."/>
            <person name="Rusch D."/>
            <person name="Podicherti R."/>
            <person name="Tsui H.-C.T."/>
            <person name="Winkler M.E."/>
        </authorList>
    </citation>
    <scope>NUCLEOTIDE SEQUENCE</scope>
</reference>
<feature type="transmembrane region" description="Helical" evidence="2">
    <location>
        <begin position="385"/>
        <end position="404"/>
    </location>
</feature>
<keyword evidence="2" id="KW-0812">Transmembrane</keyword>
<protein>
    <recommendedName>
        <fullName evidence="3">Major facilitator superfamily (MFS) profile domain-containing protein</fullName>
    </recommendedName>
</protein>
<feature type="transmembrane region" description="Helical" evidence="2">
    <location>
        <begin position="166"/>
        <end position="185"/>
    </location>
</feature>
<dbReference type="GO" id="GO:0022857">
    <property type="term" value="F:transmembrane transporter activity"/>
    <property type="evidence" value="ECO:0007669"/>
    <property type="project" value="InterPro"/>
</dbReference>
<proteinExistence type="predicted"/>
<feature type="transmembrane region" description="Helical" evidence="2">
    <location>
        <begin position="197"/>
        <end position="217"/>
    </location>
</feature>
<feature type="transmembrane region" description="Helical" evidence="2">
    <location>
        <begin position="36"/>
        <end position="60"/>
    </location>
</feature>
<feature type="transmembrane region" description="Helical" evidence="2">
    <location>
        <begin position="347"/>
        <end position="373"/>
    </location>
</feature>
<accession>A0A381SBC4</accession>
<keyword evidence="2" id="KW-1133">Transmembrane helix</keyword>
<feature type="transmembrane region" description="Helical" evidence="2">
    <location>
        <begin position="80"/>
        <end position="100"/>
    </location>
</feature>
<evidence type="ECO:0000313" key="4">
    <source>
        <dbReference type="EMBL" id="SUZ99537.1"/>
    </source>
</evidence>
<feature type="transmembrane region" description="Helical" evidence="2">
    <location>
        <begin position="141"/>
        <end position="159"/>
    </location>
</feature>
<organism evidence="4">
    <name type="scientific">marine metagenome</name>
    <dbReference type="NCBI Taxonomy" id="408172"/>
    <lineage>
        <taxon>unclassified sequences</taxon>
        <taxon>metagenomes</taxon>
        <taxon>ecological metagenomes</taxon>
    </lineage>
</organism>
<feature type="transmembrane region" description="Helical" evidence="2">
    <location>
        <begin position="322"/>
        <end position="341"/>
    </location>
</feature>
<feature type="transmembrane region" description="Helical" evidence="2">
    <location>
        <begin position="256"/>
        <end position="278"/>
    </location>
</feature>
<dbReference type="EMBL" id="UINC01002712">
    <property type="protein sequence ID" value="SUZ99537.1"/>
    <property type="molecule type" value="Genomic_DNA"/>
</dbReference>
<dbReference type="Pfam" id="PF07690">
    <property type="entry name" value="MFS_1"/>
    <property type="match status" value="1"/>
</dbReference>
<name>A0A381SBC4_9ZZZZ</name>
<dbReference type="PANTHER" id="PTHR11360">
    <property type="entry name" value="MONOCARBOXYLATE TRANSPORTER"/>
    <property type="match status" value="1"/>
</dbReference>
<feature type="transmembrane region" description="Helical" evidence="2">
    <location>
        <begin position="107"/>
        <end position="135"/>
    </location>
</feature>
<dbReference type="PROSITE" id="PS50850">
    <property type="entry name" value="MFS"/>
    <property type="match status" value="1"/>
</dbReference>
<dbReference type="InterPro" id="IPR020846">
    <property type="entry name" value="MFS_dom"/>
</dbReference>
<evidence type="ECO:0000256" key="1">
    <source>
        <dbReference type="SAM" id="MobiDB-lite"/>
    </source>
</evidence>
<dbReference type="Gene3D" id="1.20.1250.20">
    <property type="entry name" value="MFS general substrate transporter like domains"/>
    <property type="match status" value="2"/>
</dbReference>
<feature type="region of interest" description="Disordered" evidence="1">
    <location>
        <begin position="1"/>
        <end position="25"/>
    </location>
</feature>
<dbReference type="SUPFAM" id="SSF103473">
    <property type="entry name" value="MFS general substrate transporter"/>
    <property type="match status" value="1"/>
</dbReference>
<feature type="compositionally biased region" description="Basic residues" evidence="1">
    <location>
        <begin position="1"/>
        <end position="11"/>
    </location>
</feature>
<feature type="transmembrane region" description="Helical" evidence="2">
    <location>
        <begin position="290"/>
        <end position="315"/>
    </location>
</feature>
<gene>
    <name evidence="4" type="ORF">METZ01_LOCUS52391</name>
</gene>
<dbReference type="InterPro" id="IPR011701">
    <property type="entry name" value="MFS"/>
</dbReference>
<dbReference type="PANTHER" id="PTHR11360:SF308">
    <property type="entry name" value="BLL3089 PROTEIN"/>
    <property type="match status" value="1"/>
</dbReference>
<sequence>VAMWRSIKRRPAQPPTRDPTIATPTVNPPNTGRRIFYGWFIVGTAGLVVFSSGPGQSYVFSIFIDSIIEDTGLSRPGISALYMASTAMSAVLVAIVSRLADHYGPRAMLVAVGLGFGVACFGMATATNIVLFYIAFASLRALGQGSLNINSILLVNQWFVSRRGRAIAMMGLGAVLSSAIFPPFARYLIVNIGWREAYGVIGVMAILLIIPVTLLVVRNRPEDIGLFPDGRPDPPLSETRQALSVVRRDTRVFSSINFWLLALSLGTPGLVSTALVFHQTSIFEEKGLSATLAAGVFVIFSGSSAASSLFAGFVVDRIGPKSLYAFSMVSLLVALVLVVAVDSVLMAVIYVLVMGVAGGAHHIVQGVIWAHYYGRHGLGRVQGSAMTINFCASAVGPLPLAILHDLTGSYTVGMLVMMALPVLSVLALIKARPGGAELVMQSVLEIPQPS</sequence>
<feature type="domain" description="Major facilitator superfamily (MFS) profile" evidence="3">
    <location>
        <begin position="41"/>
        <end position="436"/>
    </location>
</feature>
<feature type="non-terminal residue" evidence="4">
    <location>
        <position position="1"/>
    </location>
</feature>
<feature type="transmembrane region" description="Helical" evidence="2">
    <location>
        <begin position="410"/>
        <end position="429"/>
    </location>
</feature>
<evidence type="ECO:0000256" key="2">
    <source>
        <dbReference type="SAM" id="Phobius"/>
    </source>
</evidence>
<dbReference type="InterPro" id="IPR050327">
    <property type="entry name" value="Proton-linked_MCT"/>
</dbReference>